<dbReference type="InterPro" id="IPR001995">
    <property type="entry name" value="Peptidase_A2_cat"/>
</dbReference>
<comment type="caution">
    <text evidence="4">The sequence shown here is derived from an EMBL/GenBank/DDBJ whole genome shotgun (WGS) entry which is preliminary data.</text>
</comment>
<protein>
    <recommendedName>
        <fullName evidence="3">Peptidase A2 domain-containing protein</fullName>
    </recommendedName>
</protein>
<dbReference type="GO" id="GO:0071897">
    <property type="term" value="P:DNA biosynthetic process"/>
    <property type="evidence" value="ECO:0007669"/>
    <property type="project" value="UniProtKB-ARBA"/>
</dbReference>
<reference evidence="4" key="1">
    <citation type="journal article" date="2021" name="G3 (Bethesda)">
        <title>Genome and transcriptome analysis of the beet armyworm Spodoptera exigua reveals targets for pest control. .</title>
        <authorList>
            <person name="Simon S."/>
            <person name="Breeschoten T."/>
            <person name="Jansen H.J."/>
            <person name="Dirks R.P."/>
            <person name="Schranz M.E."/>
            <person name="Ros V.I.D."/>
        </authorList>
    </citation>
    <scope>NUCLEOTIDE SEQUENCE</scope>
    <source>
        <strain evidence="4">TB_SE_WUR_2020</strain>
    </source>
</reference>
<dbReference type="AlphaFoldDB" id="A0A922SIH4"/>
<organism evidence="4 5">
    <name type="scientific">Spodoptera exigua</name>
    <name type="common">Beet armyworm</name>
    <name type="synonym">Noctua fulgens</name>
    <dbReference type="NCBI Taxonomy" id="7107"/>
    <lineage>
        <taxon>Eukaryota</taxon>
        <taxon>Metazoa</taxon>
        <taxon>Ecdysozoa</taxon>
        <taxon>Arthropoda</taxon>
        <taxon>Hexapoda</taxon>
        <taxon>Insecta</taxon>
        <taxon>Pterygota</taxon>
        <taxon>Neoptera</taxon>
        <taxon>Endopterygota</taxon>
        <taxon>Lepidoptera</taxon>
        <taxon>Glossata</taxon>
        <taxon>Ditrysia</taxon>
        <taxon>Noctuoidea</taxon>
        <taxon>Noctuidae</taxon>
        <taxon>Amphipyrinae</taxon>
        <taxon>Spodoptera</taxon>
    </lineage>
</organism>
<evidence type="ECO:0000256" key="1">
    <source>
        <dbReference type="ARBA" id="ARBA00022801"/>
    </source>
</evidence>
<dbReference type="Proteomes" id="UP000814243">
    <property type="component" value="Unassembled WGS sequence"/>
</dbReference>
<sequence>MSSYDALLDSQSDNLNAIKRINENFKKDSPTRKTTLEYHDERLQKLEEYWSDFKNNDIQLALFEGKKSGPYYENRVYERLEQIYEETKSMINKSKQRLLAKIEDDKFTSFTQLQQQEERSSAQEVVKEQREREEVTYDVKNTTSNEELVVDQRTKDMLNEQRSNIKAFERTIRNMDIENLKEKWQLEDKLSWDPLVVHILMQKLDADTCQSFKESMEKPKEMPSLNELLKFIETKFMSMESGANPNRPRNSNSQQQNTQPKTVHNATYSKPKAQQQTSPGGAKNMPRTYHNKQTSHHSFITCPKCQQVNTHLAHDNSNEVLLATAQVKTIANDGTIVILRALLDQGSQVSIITENAAQKLQLKRERMSAVVSGVGASATTNCKGVLHLKCQAIYNNFNININAFIMKKITNKLPSKTINKDSFEHLQHLQLADPDFNISQNIDLLLGAEDLAQFWEQESLQEEKEDFDPDNKCEQLYKETTTRLPDGRYQDTMDEVRDTRDQLIQLLKEGGFNLRKWSSNERQLLEDLPEHMISPVSLTFTEASASKTLGLAWNPKQDEFIFSTTLKNKTESETNNKSSKRQILSDISTIFDPLGLLSPITIKAKILFQQIWKYKIEWDDTVPDEIEKEWRTLKTELTNMQPFKINRWLGLRANKNCELHAFCDASEKAFSCVVYSKITEGKQQQIALVAAKTKVAPIQKHQTLPRLELCGAHLLAQLVNKIKLCFDKPNIKVTAWTDSMIVLGWLKGDVSRWKAYVGHRVQEIISVVPAGSWKHVRSEQNPADCASRGLLPSQLHNFPLWFNGPEWLNSETIPETHDTIKMPEIELKRVHAVTLQTTENKNINFVTELLNKNSCIMTIIRIVAWVSRFITITSQGRRHGEDAAMDHPNMNDPAASKQCNLTLSDIRCATNIIIKHVQNEYYEQEIHELKTKGRISKNIGLQKLYPYLDKNNILRVGGRLQNSNLPEETKHPAIIPKTANWRIF</sequence>
<proteinExistence type="predicted"/>
<feature type="domain" description="Peptidase A2" evidence="3">
    <location>
        <begin position="339"/>
        <end position="375"/>
    </location>
</feature>
<dbReference type="PROSITE" id="PS50175">
    <property type="entry name" value="ASP_PROT_RETROV"/>
    <property type="match status" value="1"/>
</dbReference>
<dbReference type="PANTHER" id="PTHR47331">
    <property type="entry name" value="PHD-TYPE DOMAIN-CONTAINING PROTEIN"/>
    <property type="match status" value="1"/>
</dbReference>
<gene>
    <name evidence="4" type="ORF">HF086_006524</name>
</gene>
<dbReference type="EMBL" id="JACEFF010000402">
    <property type="protein sequence ID" value="KAH9638344.1"/>
    <property type="molecule type" value="Genomic_DNA"/>
</dbReference>
<dbReference type="Gene3D" id="2.40.70.10">
    <property type="entry name" value="Acid Proteases"/>
    <property type="match status" value="1"/>
</dbReference>
<evidence type="ECO:0000259" key="3">
    <source>
        <dbReference type="PROSITE" id="PS50175"/>
    </source>
</evidence>
<evidence type="ECO:0000313" key="4">
    <source>
        <dbReference type="EMBL" id="KAH9638344.1"/>
    </source>
</evidence>
<dbReference type="Pfam" id="PF05380">
    <property type="entry name" value="Peptidase_A17"/>
    <property type="match status" value="1"/>
</dbReference>
<dbReference type="GO" id="GO:0004190">
    <property type="term" value="F:aspartic-type endopeptidase activity"/>
    <property type="evidence" value="ECO:0007669"/>
    <property type="project" value="InterPro"/>
</dbReference>
<evidence type="ECO:0000256" key="2">
    <source>
        <dbReference type="SAM" id="MobiDB-lite"/>
    </source>
</evidence>
<feature type="compositionally biased region" description="Low complexity" evidence="2">
    <location>
        <begin position="244"/>
        <end position="257"/>
    </location>
</feature>
<dbReference type="GO" id="GO:0006508">
    <property type="term" value="P:proteolysis"/>
    <property type="evidence" value="ECO:0007669"/>
    <property type="project" value="InterPro"/>
</dbReference>
<dbReference type="InterPro" id="IPR021109">
    <property type="entry name" value="Peptidase_aspartic_dom_sf"/>
</dbReference>
<evidence type="ECO:0000313" key="5">
    <source>
        <dbReference type="Proteomes" id="UP000814243"/>
    </source>
</evidence>
<dbReference type="InterPro" id="IPR043502">
    <property type="entry name" value="DNA/RNA_pol_sf"/>
</dbReference>
<feature type="region of interest" description="Disordered" evidence="2">
    <location>
        <begin position="240"/>
        <end position="293"/>
    </location>
</feature>
<dbReference type="InterPro" id="IPR008042">
    <property type="entry name" value="Retrotrans_Pao"/>
</dbReference>
<keyword evidence="1" id="KW-0378">Hydrolase</keyword>
<accession>A0A922SIH4</accession>
<dbReference type="SUPFAM" id="SSF56672">
    <property type="entry name" value="DNA/RNA polymerases"/>
    <property type="match status" value="1"/>
</dbReference>
<name>A0A922SIH4_SPOEX</name>
<feature type="compositionally biased region" description="Polar residues" evidence="2">
    <location>
        <begin position="258"/>
        <end position="279"/>
    </location>
</feature>